<organism evidence="1 2">
    <name type="scientific">Necator americanus</name>
    <name type="common">Human hookworm</name>
    <dbReference type="NCBI Taxonomy" id="51031"/>
    <lineage>
        <taxon>Eukaryota</taxon>
        <taxon>Metazoa</taxon>
        <taxon>Ecdysozoa</taxon>
        <taxon>Nematoda</taxon>
        <taxon>Chromadorea</taxon>
        <taxon>Rhabditida</taxon>
        <taxon>Rhabditina</taxon>
        <taxon>Rhabditomorpha</taxon>
        <taxon>Strongyloidea</taxon>
        <taxon>Ancylostomatidae</taxon>
        <taxon>Bunostominae</taxon>
        <taxon>Necator</taxon>
    </lineage>
</organism>
<name>A0ABR1C8E5_NECAM</name>
<comment type="caution">
    <text evidence="1">The sequence shown here is derived from an EMBL/GenBank/DDBJ whole genome shotgun (WGS) entry which is preliminary data.</text>
</comment>
<reference evidence="1 2" key="1">
    <citation type="submission" date="2023-08" db="EMBL/GenBank/DDBJ databases">
        <title>A Necator americanus chromosomal reference genome.</title>
        <authorList>
            <person name="Ilik V."/>
            <person name="Petrzelkova K.J."/>
            <person name="Pardy F."/>
            <person name="Fuh T."/>
            <person name="Niatou-Singa F.S."/>
            <person name="Gouil Q."/>
            <person name="Baker L."/>
            <person name="Ritchie M.E."/>
            <person name="Jex A.R."/>
            <person name="Gazzola D."/>
            <person name="Li H."/>
            <person name="Toshio Fujiwara R."/>
            <person name="Zhan B."/>
            <person name="Aroian R.V."/>
            <person name="Pafco B."/>
            <person name="Schwarz E.M."/>
        </authorList>
    </citation>
    <scope>NUCLEOTIDE SEQUENCE [LARGE SCALE GENOMIC DNA]</scope>
    <source>
        <strain evidence="1 2">Aroian</strain>
        <tissue evidence="1">Whole animal</tissue>
    </source>
</reference>
<sequence length="181" mass="20361">MTSLTDITRHSDIEIGSALVEENPRITSEGIANTEKIAKSTSKPLQLITVRENLTTISFKLEARGRSVAVHGRTRNPTGFFSPHQTACADKCSNHGPSRIENEDQYFYQDLGNQLKKERTKFVSDLSLSQYFSVPYWRGKRVKKAVNFQNGLDLVLEGYDVLRDLYVLEGSRSRGTRSSAC</sequence>
<keyword evidence="2" id="KW-1185">Reference proteome</keyword>
<evidence type="ECO:0000313" key="2">
    <source>
        <dbReference type="Proteomes" id="UP001303046"/>
    </source>
</evidence>
<dbReference type="EMBL" id="JAVFWL010000002">
    <property type="protein sequence ID" value="KAK6734769.1"/>
    <property type="molecule type" value="Genomic_DNA"/>
</dbReference>
<dbReference type="Proteomes" id="UP001303046">
    <property type="component" value="Unassembled WGS sequence"/>
</dbReference>
<evidence type="ECO:0000313" key="1">
    <source>
        <dbReference type="EMBL" id="KAK6734769.1"/>
    </source>
</evidence>
<protein>
    <submittedName>
        <fullName evidence="1">Uncharacterized protein</fullName>
    </submittedName>
</protein>
<accession>A0ABR1C8E5</accession>
<gene>
    <name evidence="1" type="primary">Necator_chrII.g5932</name>
    <name evidence="1" type="ORF">RB195_018139</name>
</gene>
<proteinExistence type="predicted"/>